<keyword evidence="1" id="KW-0472">Membrane</keyword>
<sequence length="221" mass="25484">MIYIVLSLIGILATLVIRDTWGQKKQIAAILCSLLLGGILFLGVYYLLEETGIIEKGGSSFWAKISWREIGLYFSMIAGMFAKYVYDWIGSGSYFTLTQQSLENIEKKGMPQKSIEKLKRLENLTFKKENEFLQAVNLIKEQSEENQLVGYEELVLKYAKNEGNRKIEFQKWQLFKPILVSPLVFGVIYGSMDENMPIILLLIFAFQNGFFWQTVMNKQQT</sequence>
<keyword evidence="3" id="KW-1185">Reference proteome</keyword>
<protein>
    <submittedName>
        <fullName evidence="2">Uncharacterized protein</fullName>
    </submittedName>
</protein>
<feature type="transmembrane region" description="Helical" evidence="1">
    <location>
        <begin position="198"/>
        <end position="215"/>
    </location>
</feature>
<organism evidence="2">
    <name type="scientific">Vecturithrix granuli</name>
    <dbReference type="NCBI Taxonomy" id="1499967"/>
    <lineage>
        <taxon>Bacteria</taxon>
        <taxon>Candidatus Moduliflexota</taxon>
        <taxon>Candidatus Vecturitrichia</taxon>
        <taxon>Candidatus Vecturitrichales</taxon>
        <taxon>Candidatus Vecturitrichaceae</taxon>
        <taxon>Candidatus Vecturithrix</taxon>
    </lineage>
</organism>
<dbReference type="AlphaFoldDB" id="A0A081CAT1"/>
<dbReference type="EMBL" id="DF820481">
    <property type="protein sequence ID" value="GAK61686.1"/>
    <property type="molecule type" value="Genomic_DNA"/>
</dbReference>
<name>A0A081CAT1_VECG1</name>
<dbReference type="Proteomes" id="UP000030661">
    <property type="component" value="Unassembled WGS sequence"/>
</dbReference>
<dbReference type="STRING" id="1499967.U27_01587"/>
<proteinExistence type="predicted"/>
<evidence type="ECO:0000313" key="2">
    <source>
        <dbReference type="EMBL" id="GAK61686.1"/>
    </source>
</evidence>
<dbReference type="HOGENOM" id="CLU_1248603_0_0_0"/>
<accession>A0A081CAT1</accession>
<gene>
    <name evidence="2" type="ORF">U27_01587</name>
</gene>
<reference evidence="2" key="1">
    <citation type="journal article" date="2015" name="PeerJ">
        <title>First genomic representation of candidate bacterial phylum KSB3 points to enhanced environmental sensing as a trigger of wastewater bulking.</title>
        <authorList>
            <person name="Sekiguchi Y."/>
            <person name="Ohashi A."/>
            <person name="Parks D.H."/>
            <person name="Yamauchi T."/>
            <person name="Tyson G.W."/>
            <person name="Hugenholtz P."/>
        </authorList>
    </citation>
    <scope>NUCLEOTIDE SEQUENCE [LARGE SCALE GENOMIC DNA]</scope>
</reference>
<keyword evidence="1" id="KW-1133">Transmembrane helix</keyword>
<evidence type="ECO:0000256" key="1">
    <source>
        <dbReference type="SAM" id="Phobius"/>
    </source>
</evidence>
<feature type="transmembrane region" description="Helical" evidence="1">
    <location>
        <begin position="28"/>
        <end position="48"/>
    </location>
</feature>
<evidence type="ECO:0000313" key="3">
    <source>
        <dbReference type="Proteomes" id="UP000030661"/>
    </source>
</evidence>
<keyword evidence="1" id="KW-0812">Transmembrane</keyword>